<sequence length="139" mass="14123">MRSRVPFFALAVSTVGLVGALVMPRAGVAAAPAAPTGNSATGAKLFLQCRACHTVNPGGTNGVGPNLAGVIGTKAASKPGYTYSPALKNAALRWDATTMDAWLTRPAKVAPGNKMAFAGIANPQSRADIIAYLSTLKAK</sequence>
<dbReference type="Pfam" id="PF00034">
    <property type="entry name" value="Cytochrom_C"/>
    <property type="match status" value="1"/>
</dbReference>
<dbReference type="PROSITE" id="PS51007">
    <property type="entry name" value="CYTC"/>
    <property type="match status" value="1"/>
</dbReference>
<keyword evidence="5 6" id="KW-0408">Iron</keyword>
<dbReference type="Gene3D" id="1.10.760.10">
    <property type="entry name" value="Cytochrome c-like domain"/>
    <property type="match status" value="1"/>
</dbReference>
<accession>A0A4Q6Y9D9</accession>
<dbReference type="GO" id="GO:0009055">
    <property type="term" value="F:electron transfer activity"/>
    <property type="evidence" value="ECO:0007669"/>
    <property type="project" value="InterPro"/>
</dbReference>
<organism evidence="9 10">
    <name type="scientific">Sphingomonas populi</name>
    <dbReference type="NCBI Taxonomy" id="2484750"/>
    <lineage>
        <taxon>Bacteria</taxon>
        <taxon>Pseudomonadati</taxon>
        <taxon>Pseudomonadota</taxon>
        <taxon>Alphaproteobacteria</taxon>
        <taxon>Sphingomonadales</taxon>
        <taxon>Sphingomonadaceae</taxon>
        <taxon>Sphingomonas</taxon>
    </lineage>
</organism>
<evidence type="ECO:0000256" key="6">
    <source>
        <dbReference type="PROSITE-ProRule" id="PRU00433"/>
    </source>
</evidence>
<keyword evidence="10" id="KW-1185">Reference proteome</keyword>
<feature type="domain" description="Cytochrome c" evidence="8">
    <location>
        <begin position="37"/>
        <end position="137"/>
    </location>
</feature>
<evidence type="ECO:0000256" key="3">
    <source>
        <dbReference type="ARBA" id="ARBA00022723"/>
    </source>
</evidence>
<evidence type="ECO:0000256" key="2">
    <source>
        <dbReference type="ARBA" id="ARBA00022617"/>
    </source>
</evidence>
<evidence type="ECO:0000256" key="5">
    <source>
        <dbReference type="ARBA" id="ARBA00023004"/>
    </source>
</evidence>
<dbReference type="OrthoDB" id="9805828at2"/>
<dbReference type="GO" id="GO:0046872">
    <property type="term" value="F:metal ion binding"/>
    <property type="evidence" value="ECO:0007669"/>
    <property type="project" value="UniProtKB-KW"/>
</dbReference>
<proteinExistence type="predicted"/>
<dbReference type="PANTHER" id="PTHR11961">
    <property type="entry name" value="CYTOCHROME C"/>
    <property type="match status" value="1"/>
</dbReference>
<dbReference type="EMBL" id="SGIS01000003">
    <property type="protein sequence ID" value="RZF66036.1"/>
    <property type="molecule type" value="Genomic_DNA"/>
</dbReference>
<protein>
    <submittedName>
        <fullName evidence="9">Cytochrome c family protein</fullName>
    </submittedName>
</protein>
<dbReference type="RefSeq" id="WP_130155274.1">
    <property type="nucleotide sequence ID" value="NZ_SGIS01000003.1"/>
</dbReference>
<keyword evidence="3 6" id="KW-0479">Metal-binding</keyword>
<dbReference type="InterPro" id="IPR009056">
    <property type="entry name" value="Cyt_c-like_dom"/>
</dbReference>
<reference evidence="9 10" key="1">
    <citation type="submission" date="2019-02" db="EMBL/GenBank/DDBJ databases">
        <authorList>
            <person name="Li Y."/>
        </authorList>
    </citation>
    <scope>NUCLEOTIDE SEQUENCE [LARGE SCALE GENOMIC DNA]</scope>
    <source>
        <strain evidence="9 10">3-7</strain>
    </source>
</reference>
<feature type="chain" id="PRO_5020492886" evidence="7">
    <location>
        <begin position="21"/>
        <end position="139"/>
    </location>
</feature>
<dbReference type="InterPro" id="IPR036909">
    <property type="entry name" value="Cyt_c-like_dom_sf"/>
</dbReference>
<evidence type="ECO:0000259" key="8">
    <source>
        <dbReference type="PROSITE" id="PS51007"/>
    </source>
</evidence>
<keyword evidence="1" id="KW-0813">Transport</keyword>
<gene>
    <name evidence="9" type="ORF">EWE75_03325</name>
</gene>
<dbReference type="Proteomes" id="UP000292085">
    <property type="component" value="Unassembled WGS sequence"/>
</dbReference>
<dbReference type="SUPFAM" id="SSF46626">
    <property type="entry name" value="Cytochrome c"/>
    <property type="match status" value="1"/>
</dbReference>
<keyword evidence="2 6" id="KW-0349">Heme</keyword>
<dbReference type="PRINTS" id="PR00604">
    <property type="entry name" value="CYTCHRMECIAB"/>
</dbReference>
<name>A0A4Q6Y9D9_9SPHN</name>
<dbReference type="InterPro" id="IPR002327">
    <property type="entry name" value="Cyt_c_1A/1B"/>
</dbReference>
<evidence type="ECO:0000313" key="9">
    <source>
        <dbReference type="EMBL" id="RZF66036.1"/>
    </source>
</evidence>
<evidence type="ECO:0000256" key="7">
    <source>
        <dbReference type="SAM" id="SignalP"/>
    </source>
</evidence>
<evidence type="ECO:0000313" key="10">
    <source>
        <dbReference type="Proteomes" id="UP000292085"/>
    </source>
</evidence>
<comment type="caution">
    <text evidence="9">The sequence shown here is derived from an EMBL/GenBank/DDBJ whole genome shotgun (WGS) entry which is preliminary data.</text>
</comment>
<evidence type="ECO:0000256" key="1">
    <source>
        <dbReference type="ARBA" id="ARBA00022448"/>
    </source>
</evidence>
<dbReference type="AlphaFoldDB" id="A0A4Q6Y9D9"/>
<evidence type="ECO:0000256" key="4">
    <source>
        <dbReference type="ARBA" id="ARBA00022982"/>
    </source>
</evidence>
<dbReference type="GO" id="GO:0020037">
    <property type="term" value="F:heme binding"/>
    <property type="evidence" value="ECO:0007669"/>
    <property type="project" value="InterPro"/>
</dbReference>
<keyword evidence="4" id="KW-0249">Electron transport</keyword>
<keyword evidence="7" id="KW-0732">Signal</keyword>
<feature type="signal peptide" evidence="7">
    <location>
        <begin position="1"/>
        <end position="20"/>
    </location>
</feature>